<protein>
    <submittedName>
        <fullName evidence="2">Uncharacterized protein</fullName>
    </submittedName>
</protein>
<name>A0A8S4NST3_OWEFU</name>
<keyword evidence="3" id="KW-1185">Reference proteome</keyword>
<dbReference type="Proteomes" id="UP000749559">
    <property type="component" value="Unassembled WGS sequence"/>
</dbReference>
<sequence length="110" mass="13166">YITVSFGLSALLVSRESSSDDEKDSSEDEIDEDDSNEQERRVKRDTGNSRKYDSTDTLPRQKRSFYNPNTRTPPFIILQNRRFERYHYGRDWEHKRDILFAGRRFKPMVV</sequence>
<dbReference type="EMBL" id="CAIIXF020000005">
    <property type="protein sequence ID" value="CAH1784795.1"/>
    <property type="molecule type" value="Genomic_DNA"/>
</dbReference>
<feature type="non-terminal residue" evidence="2">
    <location>
        <position position="1"/>
    </location>
</feature>
<organism evidence="2 3">
    <name type="scientific">Owenia fusiformis</name>
    <name type="common">Polychaete worm</name>
    <dbReference type="NCBI Taxonomy" id="6347"/>
    <lineage>
        <taxon>Eukaryota</taxon>
        <taxon>Metazoa</taxon>
        <taxon>Spiralia</taxon>
        <taxon>Lophotrochozoa</taxon>
        <taxon>Annelida</taxon>
        <taxon>Polychaeta</taxon>
        <taxon>Sedentaria</taxon>
        <taxon>Canalipalpata</taxon>
        <taxon>Sabellida</taxon>
        <taxon>Oweniida</taxon>
        <taxon>Oweniidae</taxon>
        <taxon>Owenia</taxon>
    </lineage>
</organism>
<feature type="region of interest" description="Disordered" evidence="1">
    <location>
        <begin position="14"/>
        <end position="71"/>
    </location>
</feature>
<dbReference type="AlphaFoldDB" id="A0A8S4NST3"/>
<reference evidence="2" key="1">
    <citation type="submission" date="2022-03" db="EMBL/GenBank/DDBJ databases">
        <authorList>
            <person name="Martin C."/>
        </authorList>
    </citation>
    <scope>NUCLEOTIDE SEQUENCE</scope>
</reference>
<feature type="compositionally biased region" description="Acidic residues" evidence="1">
    <location>
        <begin position="19"/>
        <end position="36"/>
    </location>
</feature>
<feature type="compositionally biased region" description="Basic and acidic residues" evidence="1">
    <location>
        <begin position="37"/>
        <end position="54"/>
    </location>
</feature>
<evidence type="ECO:0000313" key="2">
    <source>
        <dbReference type="EMBL" id="CAH1784795.1"/>
    </source>
</evidence>
<accession>A0A8S4NST3</accession>
<gene>
    <name evidence="2" type="ORF">OFUS_LOCUS10932</name>
</gene>
<proteinExistence type="predicted"/>
<evidence type="ECO:0000313" key="3">
    <source>
        <dbReference type="Proteomes" id="UP000749559"/>
    </source>
</evidence>
<evidence type="ECO:0000256" key="1">
    <source>
        <dbReference type="SAM" id="MobiDB-lite"/>
    </source>
</evidence>
<comment type="caution">
    <text evidence="2">The sequence shown here is derived from an EMBL/GenBank/DDBJ whole genome shotgun (WGS) entry which is preliminary data.</text>
</comment>